<dbReference type="Proteomes" id="UP000232412">
    <property type="component" value="Unassembled WGS sequence"/>
</dbReference>
<evidence type="ECO:0000313" key="3">
    <source>
        <dbReference type="Proteomes" id="UP000232412"/>
    </source>
</evidence>
<keyword evidence="2" id="KW-0645">Protease</keyword>
<evidence type="ECO:0000313" key="2">
    <source>
        <dbReference type="EMBL" id="SHO43930.1"/>
    </source>
</evidence>
<feature type="compositionally biased region" description="Low complexity" evidence="1">
    <location>
        <begin position="452"/>
        <end position="475"/>
    </location>
</feature>
<keyword evidence="3" id="KW-1185">Reference proteome</keyword>
<proteinExistence type="predicted"/>
<evidence type="ECO:0000256" key="1">
    <source>
        <dbReference type="SAM" id="MobiDB-lite"/>
    </source>
</evidence>
<accession>A0A2H1EF65</accession>
<dbReference type="OrthoDB" id="6288at2157"/>
<keyword evidence="2" id="KW-0378">Hydrolase</keyword>
<dbReference type="RefSeq" id="WP_101009240.1">
    <property type="nucleotide sequence ID" value="NZ_FRFC01000003.1"/>
</dbReference>
<protein>
    <submittedName>
        <fullName evidence="2">Putative Secreted periplasmic Zn-dependent protease</fullName>
    </submittedName>
</protein>
<name>A0A2H1EF65_9ARCH</name>
<feature type="region of interest" description="Disordered" evidence="1">
    <location>
        <begin position="445"/>
        <end position="475"/>
    </location>
</feature>
<dbReference type="AlphaFoldDB" id="A0A2H1EF65"/>
<dbReference type="GO" id="GO:0006508">
    <property type="term" value="P:proteolysis"/>
    <property type="evidence" value="ECO:0007669"/>
    <property type="project" value="UniProtKB-KW"/>
</dbReference>
<reference evidence="3" key="1">
    <citation type="submission" date="2016-12" db="EMBL/GenBank/DDBJ databases">
        <authorList>
            <person name="Herbold C."/>
        </authorList>
    </citation>
    <scope>NUCLEOTIDE SEQUENCE [LARGE SCALE GENOMIC DNA]</scope>
</reference>
<gene>
    <name evidence="2" type="ORF">NSIN_20195</name>
</gene>
<organism evidence="2 3">
    <name type="scientific">Nitrosotalea sinensis</name>
    <dbReference type="NCBI Taxonomy" id="1499975"/>
    <lineage>
        <taxon>Archaea</taxon>
        <taxon>Nitrososphaerota</taxon>
        <taxon>Nitrososphaeria</taxon>
        <taxon>Nitrosotaleales</taxon>
        <taxon>Nitrosotaleaceae</taxon>
        <taxon>Nitrosotalea</taxon>
    </lineage>
</organism>
<dbReference type="GO" id="GO:0008233">
    <property type="term" value="F:peptidase activity"/>
    <property type="evidence" value="ECO:0007669"/>
    <property type="project" value="UniProtKB-KW"/>
</dbReference>
<sequence>MRLYAKSILSLVFALIILSSSVPFIPQKAYGDGFTQENVQANIGNRVITAFIKLNPPIITSDSSEDKYLQFRFFDANTNTTINNVSFFINATKGDKVLMHELFYTHSGYLTIKFQPGGSDGTYTVYGDTDPVLGGWMSQTDEVTVAGPILSEGGLYHFHMELLALDYANTIIDRSNPPTFDSYLSVGDVSTQDVTYQNNQYNTTLISYYDKTSDFNFDQSTKQFSWKMPFNWDVSRFQDRPIFIHEELRVPKSLTAFSDTPTYSASAEGYGLTGRRIIVDPYTIGDYMIVHLFLNKADLVNMAKTVPSGANGIDFTVAPEKPNVQSSASLLTDFGGWHIKLGWNPTTLSANSQNKLNISFYDSFTENQVNGDVHYDIQLLDKDQSVLWSKNDAVAQNGVDTQTINLPSNGIYSITVKVNSIVSNGVPDTTRIGLGRGNVVIPSTVTESDSLTQTTTTSDNQTQSTTSDNQTQTSNDTGIVIPKWIKNTADWWSTDKIDDQTFISAIQYLVKNGIIHLPPTTAANTQSSVIPSWVKKNAGFWAAGQIDDKTFASGIQYLISIGIITV</sequence>
<dbReference type="EMBL" id="FRFC01000003">
    <property type="protein sequence ID" value="SHO43930.1"/>
    <property type="molecule type" value="Genomic_DNA"/>
</dbReference>